<dbReference type="EMBL" id="LNXU01000019">
    <property type="protein sequence ID" value="KTC73711.1"/>
    <property type="molecule type" value="Genomic_DNA"/>
</dbReference>
<dbReference type="STRING" id="447.Lboz_2357"/>
<reference evidence="2 3" key="1">
    <citation type="submission" date="2015-11" db="EMBL/GenBank/DDBJ databases">
        <title>Genomic analysis of 38 Legionella species identifies large and diverse effector repertoires.</title>
        <authorList>
            <person name="Burstein D."/>
            <person name="Amaro F."/>
            <person name="Zusman T."/>
            <person name="Lifshitz Z."/>
            <person name="Cohen O."/>
            <person name="Gilbert J.A."/>
            <person name="Pupko T."/>
            <person name="Shuman H.A."/>
            <person name="Segal G."/>
        </authorList>
    </citation>
    <scope>NUCLEOTIDE SEQUENCE [LARGE SCALE GENOMIC DNA]</scope>
    <source>
        <strain evidence="2 3">WIGA</strain>
    </source>
</reference>
<dbReference type="EC" id="1.18.1.2" evidence="2"/>
<accession>A0A0W0RRL5</accession>
<dbReference type="InterPro" id="IPR023753">
    <property type="entry name" value="FAD/NAD-binding_dom"/>
</dbReference>
<dbReference type="Gene3D" id="3.50.50.60">
    <property type="entry name" value="FAD/NAD(P)-binding domain"/>
    <property type="match status" value="2"/>
</dbReference>
<dbReference type="RefSeq" id="WP_058459952.1">
    <property type="nucleotide sequence ID" value="NZ_CAAAIY010000021.1"/>
</dbReference>
<evidence type="ECO:0000313" key="2">
    <source>
        <dbReference type="EMBL" id="KTC73711.1"/>
    </source>
</evidence>
<evidence type="ECO:0000313" key="3">
    <source>
        <dbReference type="Proteomes" id="UP000054695"/>
    </source>
</evidence>
<name>A0A0W0RRL5_LEGBO</name>
<organism evidence="2 3">
    <name type="scientific">Legionella bozemanae</name>
    <name type="common">Fluoribacter bozemanae</name>
    <dbReference type="NCBI Taxonomy" id="447"/>
    <lineage>
        <taxon>Bacteria</taxon>
        <taxon>Pseudomonadati</taxon>
        <taxon>Pseudomonadota</taxon>
        <taxon>Gammaproteobacteria</taxon>
        <taxon>Legionellales</taxon>
        <taxon>Legionellaceae</taxon>
        <taxon>Legionella</taxon>
    </lineage>
</organism>
<protein>
    <submittedName>
        <fullName evidence="2">Ferredoxin--NADP reductase</fullName>
        <ecNumber evidence="2">1.18.1.2</ecNumber>
    </submittedName>
</protein>
<dbReference type="SUPFAM" id="SSF51905">
    <property type="entry name" value="FAD/NAD(P)-binding domain"/>
    <property type="match status" value="1"/>
</dbReference>
<dbReference type="PATRIC" id="fig|447.4.peg.2497"/>
<keyword evidence="3" id="KW-1185">Reference proteome</keyword>
<dbReference type="AlphaFoldDB" id="A0A0W0RRL5"/>
<keyword evidence="2" id="KW-0560">Oxidoreductase</keyword>
<dbReference type="Pfam" id="PF07992">
    <property type="entry name" value="Pyr_redox_2"/>
    <property type="match status" value="1"/>
</dbReference>
<dbReference type="GO" id="GO:0004324">
    <property type="term" value="F:ferredoxin-NADP+ reductase activity"/>
    <property type="evidence" value="ECO:0007669"/>
    <property type="project" value="UniProtKB-EC"/>
</dbReference>
<feature type="domain" description="FAD/NAD(P)-binding" evidence="1">
    <location>
        <begin position="50"/>
        <end position="343"/>
    </location>
</feature>
<dbReference type="OrthoDB" id="5657119at2"/>
<sequence length="638" mass="70144">MQSHEQIKSLLSTDKSIASKDKIEHGTKSKNTVGSIEEFQRSAKTGGKVLVVIGGGTAALTYLYTQDIEKEYSHVLILGDRGYWGTAAHRLAQPHHIFAMPHEPSYEFIDPAEHDQTKKILPHQPMSAYVHSHDYQSRLIEFEKATVESLHTKGKEVFIASKERVKRIERTKDDGHLKIKTTSGHTLDVDKVIIATGAGPARTLEENLQKGLSTPDAKARVLNYTDILTPGVEKCKDKTVLVYGGGATAAWAMEVAALTAKPVAWVGRSGFELAIEAGPRVNAIIVNSRSVQLTGVITSISYLPDEQGGEGKLLIEVSEKENELPKHKFTVDYLFNCIGQEPYELGGLPEIISDDLRDEITPYFDKNCVTGEKGCKLGWSTAKNDVFIIGAAQGTYYNKSKTTPTAPTVPTGSTVPTVSSFLPRSGQVPITIGGVVSSVCALTNYMPIFQDPVTRKATVSSLNVNVMNATQLAVFFTVSYPSVSAQRINQAVKELIAERSNTDFGLSPKRFEEFLYEHFGALPNPEYCQMMTQKISKSKAMVTEIPTDPKTGKVKKVQDDGFSPETINVLKRSQLFGFYKPVSQSSSVKKDSFNEAVRLLPEVDENIRLPVIVKKSVESTEKNKVEETTLPLVPVQTF</sequence>
<comment type="caution">
    <text evidence="2">The sequence shown here is derived from an EMBL/GenBank/DDBJ whole genome shotgun (WGS) entry which is preliminary data.</text>
</comment>
<dbReference type="InterPro" id="IPR036188">
    <property type="entry name" value="FAD/NAD-bd_sf"/>
</dbReference>
<evidence type="ECO:0000259" key="1">
    <source>
        <dbReference type="Pfam" id="PF07992"/>
    </source>
</evidence>
<proteinExistence type="predicted"/>
<gene>
    <name evidence="2" type="ORF">Lboz_2357</name>
</gene>
<dbReference type="Proteomes" id="UP000054695">
    <property type="component" value="Unassembled WGS sequence"/>
</dbReference>